<feature type="transmembrane region" description="Helical" evidence="1">
    <location>
        <begin position="203"/>
        <end position="223"/>
    </location>
</feature>
<dbReference type="RefSeq" id="WP_284390436.1">
    <property type="nucleotide sequence ID" value="NZ_BSNG01000001.1"/>
</dbReference>
<gene>
    <name evidence="2" type="ORF">GCM10007913_20330</name>
</gene>
<name>A0ABQ5UF54_9HYPH</name>
<organism evidence="2 3">
    <name type="scientific">Devosia yakushimensis</name>
    <dbReference type="NCBI Taxonomy" id="470028"/>
    <lineage>
        <taxon>Bacteria</taxon>
        <taxon>Pseudomonadati</taxon>
        <taxon>Pseudomonadota</taxon>
        <taxon>Alphaproteobacteria</taxon>
        <taxon>Hyphomicrobiales</taxon>
        <taxon>Devosiaceae</taxon>
        <taxon>Devosia</taxon>
    </lineage>
</organism>
<keyword evidence="1" id="KW-0472">Membrane</keyword>
<dbReference type="EMBL" id="BSNG01000001">
    <property type="protein sequence ID" value="GLQ10101.1"/>
    <property type="molecule type" value="Genomic_DNA"/>
</dbReference>
<reference evidence="2" key="2">
    <citation type="submission" date="2023-01" db="EMBL/GenBank/DDBJ databases">
        <title>Draft genome sequence of Devosia yakushimensis strain NBRC 103855.</title>
        <authorList>
            <person name="Sun Q."/>
            <person name="Mori K."/>
        </authorList>
    </citation>
    <scope>NUCLEOTIDE SEQUENCE</scope>
    <source>
        <strain evidence="2">NBRC 103855</strain>
    </source>
</reference>
<accession>A0ABQ5UF54</accession>
<evidence type="ECO:0000313" key="3">
    <source>
        <dbReference type="Proteomes" id="UP001161406"/>
    </source>
</evidence>
<sequence length="261" mass="29844">MAGRVRYRTSPFRLAIHEFRKTFRKAPPGMTDYEFFKALTEQRVAREKQFGSYFGWSVLLFVVLSISGLDLSIQVKTPLLEISIPKVYLVFLTSLLTGMSILEMISAGLLQGYQNVAAQRFAGRFPPITVWMTPQASSSAWGSVFNTRFDALKPVASYNFGIGLAGAFIALPIGLVYLAIYVSQFTHIIAFYTRPNFAFMGQLVNLISILCMIAPLMLVIFTIKKFDMRKNQQFIRWSFLFRVYRKYGHSSDPQHWINRIT</sequence>
<reference evidence="2" key="1">
    <citation type="journal article" date="2014" name="Int. J. Syst. Evol. Microbiol.">
        <title>Complete genome of a new Firmicutes species belonging to the dominant human colonic microbiota ('Ruminococcus bicirculans') reveals two chromosomes and a selective capacity to utilize plant glucans.</title>
        <authorList>
            <consortium name="NISC Comparative Sequencing Program"/>
            <person name="Wegmann U."/>
            <person name="Louis P."/>
            <person name="Goesmann A."/>
            <person name="Henrissat B."/>
            <person name="Duncan S.H."/>
            <person name="Flint H.J."/>
        </authorList>
    </citation>
    <scope>NUCLEOTIDE SEQUENCE</scope>
    <source>
        <strain evidence="2">NBRC 103855</strain>
    </source>
</reference>
<keyword evidence="1" id="KW-0812">Transmembrane</keyword>
<evidence type="ECO:0000313" key="2">
    <source>
        <dbReference type="EMBL" id="GLQ10101.1"/>
    </source>
</evidence>
<feature type="transmembrane region" description="Helical" evidence="1">
    <location>
        <begin position="87"/>
        <end position="110"/>
    </location>
</feature>
<keyword evidence="3" id="KW-1185">Reference proteome</keyword>
<proteinExistence type="predicted"/>
<protein>
    <recommendedName>
        <fullName evidence="4">Yip1 domain-containing protein</fullName>
    </recommendedName>
</protein>
<evidence type="ECO:0008006" key="4">
    <source>
        <dbReference type="Google" id="ProtNLM"/>
    </source>
</evidence>
<comment type="caution">
    <text evidence="2">The sequence shown here is derived from an EMBL/GenBank/DDBJ whole genome shotgun (WGS) entry which is preliminary data.</text>
</comment>
<feature type="transmembrane region" description="Helical" evidence="1">
    <location>
        <begin position="53"/>
        <end position="75"/>
    </location>
</feature>
<feature type="transmembrane region" description="Helical" evidence="1">
    <location>
        <begin position="158"/>
        <end position="183"/>
    </location>
</feature>
<evidence type="ECO:0000256" key="1">
    <source>
        <dbReference type="SAM" id="Phobius"/>
    </source>
</evidence>
<keyword evidence="1" id="KW-1133">Transmembrane helix</keyword>
<dbReference type="Proteomes" id="UP001161406">
    <property type="component" value="Unassembled WGS sequence"/>
</dbReference>